<dbReference type="Gene3D" id="1.20.1250.20">
    <property type="entry name" value="MFS general substrate transporter like domains"/>
    <property type="match status" value="1"/>
</dbReference>
<feature type="transmembrane region" description="Helical" evidence="5">
    <location>
        <begin position="333"/>
        <end position="350"/>
    </location>
</feature>
<reference evidence="6 7" key="1">
    <citation type="submission" date="2018-04" db="EMBL/GenBank/DDBJ databases">
        <authorList>
            <person name="Zhang X."/>
            <person name="Yuan J."/>
            <person name="Li F."/>
            <person name="Xiang J."/>
        </authorList>
    </citation>
    <scope>NUCLEOTIDE SEQUENCE [LARGE SCALE GENOMIC DNA]</scope>
    <source>
        <tissue evidence="6">Muscle</tissue>
    </source>
</reference>
<protein>
    <submittedName>
        <fullName evidence="6">Major facilitator superfamily domain-containing protein 4</fullName>
    </submittedName>
</protein>
<evidence type="ECO:0000313" key="7">
    <source>
        <dbReference type="Proteomes" id="UP000283509"/>
    </source>
</evidence>
<evidence type="ECO:0000256" key="4">
    <source>
        <dbReference type="SAM" id="MobiDB-lite"/>
    </source>
</evidence>
<feature type="compositionally biased region" description="Polar residues" evidence="4">
    <location>
        <begin position="568"/>
        <end position="577"/>
    </location>
</feature>
<feature type="compositionally biased region" description="Basic and acidic residues" evidence="4">
    <location>
        <begin position="547"/>
        <end position="566"/>
    </location>
</feature>
<dbReference type="InterPro" id="IPR036259">
    <property type="entry name" value="MFS_trans_sf"/>
</dbReference>
<organism evidence="6 7">
    <name type="scientific">Penaeus vannamei</name>
    <name type="common">Whiteleg shrimp</name>
    <name type="synonym">Litopenaeus vannamei</name>
    <dbReference type="NCBI Taxonomy" id="6689"/>
    <lineage>
        <taxon>Eukaryota</taxon>
        <taxon>Metazoa</taxon>
        <taxon>Ecdysozoa</taxon>
        <taxon>Arthropoda</taxon>
        <taxon>Crustacea</taxon>
        <taxon>Multicrustacea</taxon>
        <taxon>Malacostraca</taxon>
        <taxon>Eumalacostraca</taxon>
        <taxon>Eucarida</taxon>
        <taxon>Decapoda</taxon>
        <taxon>Dendrobranchiata</taxon>
        <taxon>Penaeoidea</taxon>
        <taxon>Penaeidae</taxon>
        <taxon>Penaeus</taxon>
    </lineage>
</organism>
<proteinExistence type="predicted"/>
<dbReference type="PANTHER" id="PTHR23121:SF10">
    <property type="entry name" value="MAJOR FACILITATOR SUPERFAMILY DOMAIN-CONTAINING PROTEIN 4A"/>
    <property type="match status" value="1"/>
</dbReference>
<dbReference type="AlphaFoldDB" id="A0A423STW1"/>
<comment type="caution">
    <text evidence="6">The sequence shown here is derived from an EMBL/GenBank/DDBJ whole genome shotgun (WGS) entry which is preliminary data.</text>
</comment>
<feature type="transmembrane region" description="Helical" evidence="5">
    <location>
        <begin position="292"/>
        <end position="313"/>
    </location>
</feature>
<feature type="transmembrane region" description="Helical" evidence="5">
    <location>
        <begin position="446"/>
        <end position="470"/>
    </location>
</feature>
<feature type="transmembrane region" description="Helical" evidence="5">
    <location>
        <begin position="362"/>
        <end position="383"/>
    </location>
</feature>
<keyword evidence="7" id="KW-1185">Reference proteome</keyword>
<name>A0A423STW1_PENVA</name>
<feature type="transmembrane region" description="Helical" evidence="5">
    <location>
        <begin position="200"/>
        <end position="231"/>
    </location>
</feature>
<feature type="region of interest" description="Disordered" evidence="4">
    <location>
        <begin position="519"/>
        <end position="577"/>
    </location>
</feature>
<evidence type="ECO:0000313" key="6">
    <source>
        <dbReference type="EMBL" id="ROT67682.1"/>
    </source>
</evidence>
<accession>A0A423STW1</accession>
<evidence type="ECO:0000256" key="3">
    <source>
        <dbReference type="ARBA" id="ARBA00023136"/>
    </source>
</evidence>
<evidence type="ECO:0000256" key="5">
    <source>
        <dbReference type="SAM" id="Phobius"/>
    </source>
</evidence>
<reference evidence="6 7" key="2">
    <citation type="submission" date="2019-01" db="EMBL/GenBank/DDBJ databases">
        <title>The decoding of complex shrimp genome reveals the adaptation for benthos swimmer, frequently molting mechanism and breeding impact on genome.</title>
        <authorList>
            <person name="Sun Y."/>
            <person name="Gao Y."/>
            <person name="Yu Y."/>
        </authorList>
    </citation>
    <scope>NUCLEOTIDE SEQUENCE [LARGE SCALE GENOMIC DNA]</scope>
    <source>
        <tissue evidence="6">Muscle</tissue>
    </source>
</reference>
<feature type="transmembrane region" description="Helical" evidence="5">
    <location>
        <begin position="80"/>
        <end position="100"/>
    </location>
</feature>
<dbReference type="EMBL" id="QCYY01002778">
    <property type="protein sequence ID" value="ROT67682.1"/>
    <property type="molecule type" value="Genomic_DNA"/>
</dbReference>
<dbReference type="PANTHER" id="PTHR23121">
    <property type="entry name" value="SODIUM-DEPENDENT GLUCOSE TRANSPORTER 1"/>
    <property type="match status" value="1"/>
</dbReference>
<gene>
    <name evidence="6" type="ORF">C7M84_014213</name>
</gene>
<keyword evidence="2 5" id="KW-1133">Transmembrane helix</keyword>
<sequence>MGHTLSRFSTKIRSYSNMEFLSSVPLRPPFLPFPCPFLFRSLPFPLPALALLFLGLPLVCFLFSFSLSSSLSFLSSSFKSFSIVSLSLLLLSFLLSRFALHFLFKFSDFPPFSLLSPTLFFSFLSCSLFSCSFPPTFLGSSFSLFLLFRLFTSSPPLPILYSFFFHFVFSSLSLSPKLFLPPLSLPSFSLPLFPFPNSSLLLSLFFPLPSSSFSIVPLLSIPVVLLLLVLVGKELLGFGGPPDASLPKGAGGVEADKEAFEMQASAGAGGKGGATVVPKDPEDRPAVTKDQVVVVTGLTATMLFLYDGLQAGYGGYVFSYAVKSIAGMSMNEAAYLNACFWGTFAFGRLVSIGIATRLAPSFMLLCNIVVITNPFFVILFFHIPPILSPTLSLPCHLHLLPILSNYTFSLPFSSLSSPSPSYSFPRLKSNDDTNILLQEFDAWGPASVLVSGVIVTLISFVVYFLLYLVAQTITRQTSDRSLVQRLKSLLTRRTEETAEDTGLMKHHVKYYTRMRSDLSESSLGDEGQTDVGDVLAGTKDNTPMASRPRDPPANERAARPSGREVQRPGQSRSGIPA</sequence>
<dbReference type="Proteomes" id="UP000283509">
    <property type="component" value="Unassembled WGS sequence"/>
</dbReference>
<keyword evidence="1 5" id="KW-0812">Transmembrane</keyword>
<feature type="transmembrane region" description="Helical" evidence="5">
    <location>
        <begin position="46"/>
        <end position="68"/>
    </location>
</feature>
<evidence type="ECO:0000256" key="1">
    <source>
        <dbReference type="ARBA" id="ARBA00022692"/>
    </source>
</evidence>
<feature type="transmembrane region" description="Helical" evidence="5">
    <location>
        <begin position="120"/>
        <end position="147"/>
    </location>
</feature>
<keyword evidence="3 5" id="KW-0472">Membrane</keyword>
<evidence type="ECO:0000256" key="2">
    <source>
        <dbReference type="ARBA" id="ARBA00022989"/>
    </source>
</evidence>